<comment type="cofactor">
    <cofactor evidence="1 16">
        <name>FAD</name>
        <dbReference type="ChEBI" id="CHEBI:57692"/>
    </cofactor>
</comment>
<feature type="active site" description="Proton donor" evidence="16">
    <location>
        <position position="263"/>
    </location>
</feature>
<keyword evidence="12 16" id="KW-0560">Oxidoreductase</keyword>
<evidence type="ECO:0000313" key="18">
    <source>
        <dbReference type="EMBL" id="WDH84377.1"/>
    </source>
</evidence>
<feature type="domain" description="FAD-binding PCMH-type" evidence="17">
    <location>
        <begin position="23"/>
        <end position="192"/>
    </location>
</feature>
<evidence type="ECO:0000256" key="8">
    <source>
        <dbReference type="ARBA" id="ARBA00022827"/>
    </source>
</evidence>
<gene>
    <name evidence="16 18" type="primary">murB</name>
    <name evidence="18" type="ORF">PUW23_09280</name>
</gene>
<evidence type="ECO:0000256" key="12">
    <source>
        <dbReference type="ARBA" id="ARBA00023002"/>
    </source>
</evidence>
<evidence type="ECO:0000256" key="6">
    <source>
        <dbReference type="ARBA" id="ARBA00022618"/>
    </source>
</evidence>
<evidence type="ECO:0000256" key="10">
    <source>
        <dbReference type="ARBA" id="ARBA00022960"/>
    </source>
</evidence>
<evidence type="ECO:0000259" key="17">
    <source>
        <dbReference type="PROSITE" id="PS51387"/>
    </source>
</evidence>
<dbReference type="SUPFAM" id="SSF56194">
    <property type="entry name" value="Uridine diphospho-N-Acetylenolpyruvylglucosamine reductase, MurB, C-terminal domain"/>
    <property type="match status" value="1"/>
</dbReference>
<dbReference type="GO" id="GO:0008360">
    <property type="term" value="P:regulation of cell shape"/>
    <property type="evidence" value="ECO:0007669"/>
    <property type="project" value="UniProtKB-KW"/>
</dbReference>
<keyword evidence="10 16" id="KW-0133">Cell shape</keyword>
<dbReference type="RefSeq" id="WP_238546256.1">
    <property type="nucleotide sequence ID" value="NZ_CP118101.1"/>
</dbReference>
<keyword evidence="6 16" id="KW-0132">Cell division</keyword>
<evidence type="ECO:0000313" key="19">
    <source>
        <dbReference type="Proteomes" id="UP001220962"/>
    </source>
</evidence>
<keyword evidence="8 16" id="KW-0274">FAD</keyword>
<name>A0AAX3N485_9BACL</name>
<comment type="caution">
    <text evidence="16">Lacks conserved residue(s) required for the propagation of feature annotation.</text>
</comment>
<dbReference type="HAMAP" id="MF_00037">
    <property type="entry name" value="MurB"/>
    <property type="match status" value="1"/>
</dbReference>
<evidence type="ECO:0000256" key="1">
    <source>
        <dbReference type="ARBA" id="ARBA00001974"/>
    </source>
</evidence>
<keyword evidence="14 16" id="KW-0961">Cell wall biogenesis/degradation</keyword>
<dbReference type="SUPFAM" id="SSF56176">
    <property type="entry name" value="FAD-binding/transporter-associated domain-like"/>
    <property type="match status" value="1"/>
</dbReference>
<dbReference type="InterPro" id="IPR036318">
    <property type="entry name" value="FAD-bd_PCMH-like_sf"/>
</dbReference>
<dbReference type="InterPro" id="IPR011601">
    <property type="entry name" value="MurB_C"/>
</dbReference>
<evidence type="ECO:0000256" key="13">
    <source>
        <dbReference type="ARBA" id="ARBA00023306"/>
    </source>
</evidence>
<dbReference type="GO" id="GO:0071949">
    <property type="term" value="F:FAD binding"/>
    <property type="evidence" value="ECO:0007669"/>
    <property type="project" value="InterPro"/>
</dbReference>
<evidence type="ECO:0000256" key="14">
    <source>
        <dbReference type="ARBA" id="ARBA00023316"/>
    </source>
</evidence>
<protein>
    <recommendedName>
        <fullName evidence="16">UDP-N-acetylenolpyruvoylglucosamine reductase</fullName>
        <ecNumber evidence="16">1.3.1.98</ecNumber>
    </recommendedName>
    <alternativeName>
        <fullName evidence="16">UDP-N-acetylmuramate dehydrogenase</fullName>
    </alternativeName>
</protein>
<accession>A0AAX3N485</accession>
<dbReference type="GO" id="GO:0008762">
    <property type="term" value="F:UDP-N-acetylmuramate dehydrogenase activity"/>
    <property type="evidence" value="ECO:0007669"/>
    <property type="project" value="UniProtKB-UniRule"/>
</dbReference>
<dbReference type="EC" id="1.3.1.98" evidence="16"/>
<comment type="catalytic activity">
    <reaction evidence="15 16">
        <text>UDP-N-acetyl-alpha-D-muramate + NADP(+) = UDP-N-acetyl-3-O-(1-carboxyvinyl)-alpha-D-glucosamine + NADPH + H(+)</text>
        <dbReference type="Rhea" id="RHEA:12248"/>
        <dbReference type="ChEBI" id="CHEBI:15378"/>
        <dbReference type="ChEBI" id="CHEBI:57783"/>
        <dbReference type="ChEBI" id="CHEBI:58349"/>
        <dbReference type="ChEBI" id="CHEBI:68483"/>
        <dbReference type="ChEBI" id="CHEBI:70757"/>
        <dbReference type="EC" id="1.3.1.98"/>
    </reaction>
</comment>
<dbReference type="Gene3D" id="3.90.78.10">
    <property type="entry name" value="UDP-N-acetylenolpyruvoylglucosamine reductase, C-terminal domain"/>
    <property type="match status" value="1"/>
</dbReference>
<dbReference type="GO" id="GO:0009252">
    <property type="term" value="P:peptidoglycan biosynthetic process"/>
    <property type="evidence" value="ECO:0007669"/>
    <property type="project" value="UniProtKB-UniRule"/>
</dbReference>
<dbReference type="EMBL" id="CP118101">
    <property type="protein sequence ID" value="WDH84377.1"/>
    <property type="molecule type" value="Genomic_DNA"/>
</dbReference>
<comment type="pathway">
    <text evidence="4 16">Cell wall biogenesis; peptidoglycan biosynthesis.</text>
</comment>
<dbReference type="Pfam" id="PF01565">
    <property type="entry name" value="FAD_binding_4"/>
    <property type="match status" value="1"/>
</dbReference>
<proteinExistence type="inferred from homology"/>
<organism evidence="18 19">
    <name type="scientific">Paenibacillus urinalis</name>
    <dbReference type="NCBI Taxonomy" id="521520"/>
    <lineage>
        <taxon>Bacteria</taxon>
        <taxon>Bacillati</taxon>
        <taxon>Bacillota</taxon>
        <taxon>Bacilli</taxon>
        <taxon>Bacillales</taxon>
        <taxon>Paenibacillaceae</taxon>
        <taxon>Paenibacillus</taxon>
    </lineage>
</organism>
<keyword evidence="11 16" id="KW-0573">Peptidoglycan synthesis</keyword>
<evidence type="ECO:0000256" key="9">
    <source>
        <dbReference type="ARBA" id="ARBA00022857"/>
    </source>
</evidence>
<comment type="subcellular location">
    <subcellularLocation>
        <location evidence="3 16">Cytoplasm</location>
    </subcellularLocation>
</comment>
<dbReference type="Proteomes" id="UP001220962">
    <property type="component" value="Chromosome"/>
</dbReference>
<keyword evidence="9 16" id="KW-0521">NADP</keyword>
<dbReference type="InterPro" id="IPR006094">
    <property type="entry name" value="Oxid_FAD_bind_N"/>
</dbReference>
<evidence type="ECO:0000256" key="2">
    <source>
        <dbReference type="ARBA" id="ARBA00003921"/>
    </source>
</evidence>
<evidence type="ECO:0000256" key="11">
    <source>
        <dbReference type="ARBA" id="ARBA00022984"/>
    </source>
</evidence>
<dbReference type="InterPro" id="IPR016166">
    <property type="entry name" value="FAD-bd_PCMH"/>
</dbReference>
<dbReference type="InterPro" id="IPR036635">
    <property type="entry name" value="MurB_C_sf"/>
</dbReference>
<dbReference type="GO" id="GO:0005829">
    <property type="term" value="C:cytosol"/>
    <property type="evidence" value="ECO:0007669"/>
    <property type="project" value="TreeGrafter"/>
</dbReference>
<keyword evidence="5 16" id="KW-0963">Cytoplasm</keyword>
<comment type="function">
    <text evidence="2 16">Cell wall formation.</text>
</comment>
<keyword evidence="13 16" id="KW-0131">Cell cycle</keyword>
<dbReference type="Gene3D" id="3.30.43.10">
    <property type="entry name" value="Uridine Diphospho-n-acetylenolpyruvylglucosamine Reductase, domain 2"/>
    <property type="match status" value="1"/>
</dbReference>
<sequence length="343" mass="38838">MNTHKQESLIQHDVDLSSYSTYEIGGKAKYLAAPETIEDLKTVLEYARQEKLTPFLFGMGSNILFPDNPKDQMLFISLKELREMKIDDKGWFVSAGMPMSHLALIGLSSGTSDYDFCFLLPGTLGAGIYMNAKYYNRQICDILETALYIDMNDPEFKVQSIDVDTCDYSYKNSIFMKNDWIIVGGYLKHPDHEALATGMKEITRLEKIVEYKNPSQLPNFFKYYTTLAKTWADENNGVVPESFDNVVKDRGSKFHFDYPSCGSVFKNNYDFGEPMGKVVDRLNMRGTVYGGASISAWHGNMIVNQGEAKAKDIVYLVEQVKQSVNEAFGFVPEEELIIVDSKS</sequence>
<dbReference type="InterPro" id="IPR016169">
    <property type="entry name" value="FAD-bd_PCMH_sub2"/>
</dbReference>
<dbReference type="PANTHER" id="PTHR21071:SF4">
    <property type="entry name" value="UDP-N-ACETYLENOLPYRUVOYLGLUCOSAMINE REDUCTASE"/>
    <property type="match status" value="1"/>
</dbReference>
<evidence type="ECO:0000256" key="4">
    <source>
        <dbReference type="ARBA" id="ARBA00004752"/>
    </source>
</evidence>
<dbReference type="Pfam" id="PF02873">
    <property type="entry name" value="MurB_C"/>
    <property type="match status" value="1"/>
</dbReference>
<dbReference type="GO" id="GO:0071555">
    <property type="term" value="P:cell wall organization"/>
    <property type="evidence" value="ECO:0007669"/>
    <property type="project" value="UniProtKB-KW"/>
</dbReference>
<reference evidence="18" key="1">
    <citation type="submission" date="2023-02" db="EMBL/GenBank/DDBJ databases">
        <title>Pathogen: clinical or host-associated sample.</title>
        <authorList>
            <person name="Hergert J."/>
            <person name="Casey R."/>
            <person name="Wagner J."/>
            <person name="Young E.L."/>
            <person name="Oakeson K.F."/>
        </authorList>
    </citation>
    <scope>NUCLEOTIDE SEQUENCE</scope>
    <source>
        <strain evidence="18">2022CK-00830</strain>
    </source>
</reference>
<dbReference type="InterPro" id="IPR003170">
    <property type="entry name" value="MurB"/>
</dbReference>
<comment type="similarity">
    <text evidence="16">Belongs to the MurB family.</text>
</comment>
<dbReference type="InterPro" id="IPR016167">
    <property type="entry name" value="FAD-bd_PCMH_sub1"/>
</dbReference>
<dbReference type="Gene3D" id="3.30.465.10">
    <property type="match status" value="1"/>
</dbReference>
<evidence type="ECO:0000256" key="5">
    <source>
        <dbReference type="ARBA" id="ARBA00022490"/>
    </source>
</evidence>
<dbReference type="GO" id="GO:0051301">
    <property type="term" value="P:cell division"/>
    <property type="evidence" value="ECO:0007669"/>
    <property type="project" value="UniProtKB-KW"/>
</dbReference>
<dbReference type="PROSITE" id="PS51387">
    <property type="entry name" value="FAD_PCMH"/>
    <property type="match status" value="1"/>
</dbReference>
<keyword evidence="7 16" id="KW-0285">Flavoprotein</keyword>
<feature type="active site" evidence="16">
    <location>
        <position position="335"/>
    </location>
</feature>
<dbReference type="NCBIfam" id="TIGR00179">
    <property type="entry name" value="murB"/>
    <property type="match status" value="1"/>
</dbReference>
<dbReference type="PANTHER" id="PTHR21071">
    <property type="entry name" value="UDP-N-ACETYLENOLPYRUVOYLGLUCOSAMINE REDUCTASE"/>
    <property type="match status" value="1"/>
</dbReference>
<evidence type="ECO:0000256" key="15">
    <source>
        <dbReference type="ARBA" id="ARBA00048914"/>
    </source>
</evidence>
<dbReference type="AlphaFoldDB" id="A0AAX3N485"/>
<evidence type="ECO:0000256" key="7">
    <source>
        <dbReference type="ARBA" id="ARBA00022630"/>
    </source>
</evidence>
<evidence type="ECO:0000256" key="16">
    <source>
        <dbReference type="HAMAP-Rule" id="MF_00037"/>
    </source>
</evidence>
<evidence type="ECO:0000256" key="3">
    <source>
        <dbReference type="ARBA" id="ARBA00004496"/>
    </source>
</evidence>